<dbReference type="InterPro" id="IPR024537">
    <property type="entry name" value="DUF3322"/>
</dbReference>
<dbReference type="Proteomes" id="UP000766570">
    <property type="component" value="Unassembled WGS sequence"/>
</dbReference>
<evidence type="ECO:0000259" key="2">
    <source>
        <dbReference type="Pfam" id="PF11795"/>
    </source>
</evidence>
<evidence type="ECO:0008006" key="5">
    <source>
        <dbReference type="Google" id="ProtNLM"/>
    </source>
</evidence>
<dbReference type="Pfam" id="PF11795">
    <property type="entry name" value="DUF3322"/>
    <property type="match status" value="1"/>
</dbReference>
<evidence type="ECO:0000313" key="3">
    <source>
        <dbReference type="EMBL" id="MBP2372816.1"/>
    </source>
</evidence>
<evidence type="ECO:0000259" key="1">
    <source>
        <dbReference type="Pfam" id="PF09983"/>
    </source>
</evidence>
<dbReference type="Pfam" id="PF09983">
    <property type="entry name" value="JetD_C"/>
    <property type="match status" value="1"/>
</dbReference>
<dbReference type="EMBL" id="JAGIOE010000001">
    <property type="protein sequence ID" value="MBP2372816.1"/>
    <property type="molecule type" value="Genomic_DNA"/>
</dbReference>
<dbReference type="InterPro" id="IPR014544">
    <property type="entry name" value="UCP028408"/>
</dbReference>
<dbReference type="InterPro" id="IPR024534">
    <property type="entry name" value="JetD_C"/>
</dbReference>
<dbReference type="RefSeq" id="WP_209906077.1">
    <property type="nucleotide sequence ID" value="NZ_BAAAMI010000019.1"/>
</dbReference>
<feature type="domain" description="Wadjet protein JetD C-terminal" evidence="1">
    <location>
        <begin position="213"/>
        <end position="386"/>
    </location>
</feature>
<protein>
    <recommendedName>
        <fullName evidence="5">DUF3322 and DUF2220 domain-containing protein</fullName>
    </recommendedName>
</protein>
<proteinExistence type="predicted"/>
<evidence type="ECO:0000313" key="4">
    <source>
        <dbReference type="Proteomes" id="UP000766570"/>
    </source>
</evidence>
<sequence>MANRVAPWTGVAGLRDVCLKSWDRGDMLRELLEPSDAYPRRRALKAPTAGELRQRFAEVKDWARELHAGAGHYRLETRSIGHQSVGANDVPQAARFDSVADEIAFAGKGRDAAAFLKFAAALEAAEPGLRPWVLAKPFQLLELGPETLVVARVARWLVENPEPGIYVRQLALAGVHTKFVEKHMRSIDEMVAVLTGAAAPRSSSMKSFRARHGFTTEPDTVRMRALPGILNAPGGAEDVEIAAEAFENLALPVQRVIVTENKTNFLALPLMPGTLIVFGGGYGFSGLGAAGWVGGCDVVYWGDLDTHGFAILNQLRSHHPHVRSVLMDQETLMDHRGFWGVEMSPSKGIPAHLDAAEARLFGELASGVHGERIRLEQEQVNWDYALARIGDACGWDVAE</sequence>
<accession>A0ABS4W9C9</accession>
<gene>
    <name evidence="3" type="ORF">JOF46_000728</name>
</gene>
<name>A0ABS4W9C9_9MICC</name>
<organism evidence="3 4">
    <name type="scientific">Paeniglutamicibacter psychrophenolicus</name>
    <dbReference type="NCBI Taxonomy" id="257454"/>
    <lineage>
        <taxon>Bacteria</taxon>
        <taxon>Bacillati</taxon>
        <taxon>Actinomycetota</taxon>
        <taxon>Actinomycetes</taxon>
        <taxon>Micrococcales</taxon>
        <taxon>Micrococcaceae</taxon>
        <taxon>Paeniglutamicibacter</taxon>
    </lineage>
</organism>
<feature type="domain" description="DUF3322" evidence="2">
    <location>
        <begin position="18"/>
        <end position="191"/>
    </location>
</feature>
<reference evidence="3 4" key="1">
    <citation type="submission" date="2021-03" db="EMBL/GenBank/DDBJ databases">
        <title>Sequencing the genomes of 1000 actinobacteria strains.</title>
        <authorList>
            <person name="Klenk H.-P."/>
        </authorList>
    </citation>
    <scope>NUCLEOTIDE SEQUENCE [LARGE SCALE GENOMIC DNA]</scope>
    <source>
        <strain evidence="3 4">DSM 15454</strain>
    </source>
</reference>
<dbReference type="PIRSF" id="PIRSF028408">
    <property type="entry name" value="UCP028408"/>
    <property type="match status" value="1"/>
</dbReference>
<keyword evidence="4" id="KW-1185">Reference proteome</keyword>
<comment type="caution">
    <text evidence="3">The sequence shown here is derived from an EMBL/GenBank/DDBJ whole genome shotgun (WGS) entry which is preliminary data.</text>
</comment>